<evidence type="ECO:0000256" key="3">
    <source>
        <dbReference type="ARBA" id="ARBA00023015"/>
    </source>
</evidence>
<dbReference type="FunFam" id="1.10.10.10:FF:000005">
    <property type="entry name" value="Two-component system response regulator"/>
    <property type="match status" value="1"/>
</dbReference>
<dbReference type="GO" id="GO:0000976">
    <property type="term" value="F:transcription cis-regulatory region binding"/>
    <property type="evidence" value="ECO:0007669"/>
    <property type="project" value="TreeGrafter"/>
</dbReference>
<evidence type="ECO:0000259" key="8">
    <source>
        <dbReference type="PROSITE" id="PS50110"/>
    </source>
</evidence>
<dbReference type="InterPro" id="IPR036388">
    <property type="entry name" value="WH-like_DNA-bd_sf"/>
</dbReference>
<dbReference type="Pfam" id="PF00486">
    <property type="entry name" value="Trans_reg_C"/>
    <property type="match status" value="1"/>
</dbReference>
<dbReference type="InterPro" id="IPR016032">
    <property type="entry name" value="Sig_transdc_resp-reg_C-effctor"/>
</dbReference>
<evidence type="ECO:0000256" key="5">
    <source>
        <dbReference type="ARBA" id="ARBA00023163"/>
    </source>
</evidence>
<evidence type="ECO:0000256" key="7">
    <source>
        <dbReference type="PROSITE-ProRule" id="PRU01091"/>
    </source>
</evidence>
<feature type="modified residue" description="4-aspartylphosphate" evidence="6">
    <location>
        <position position="54"/>
    </location>
</feature>
<dbReference type="GO" id="GO:0006355">
    <property type="term" value="P:regulation of DNA-templated transcription"/>
    <property type="evidence" value="ECO:0007669"/>
    <property type="project" value="InterPro"/>
</dbReference>
<feature type="domain" description="Response regulatory" evidence="8">
    <location>
        <begin position="5"/>
        <end position="119"/>
    </location>
</feature>
<dbReference type="Pfam" id="PF00072">
    <property type="entry name" value="Response_reg"/>
    <property type="match status" value="1"/>
</dbReference>
<keyword evidence="3" id="KW-0805">Transcription regulation</keyword>
<sequence>MTAPRILIVEDDAEIAEFLSLGLTAEGYEVSVEPNGAGLMDRVRTDGIRLVVLDRMLPDGEGVDLCRRLRAAGSGVLVLMLTARDALDEKLEGLRAGADDYVTKPFAFEELLARIEALLRRDAAPAPAPRVIRYADLTVDLAAKTARRGDTDLGLTATEFNLLRYLVENADRVVSRMEILNAVWGYDFDPNTNIVEVYVAYLRKKMEGRDGSRLLQNVRGFGYQLSMTALQPSRA</sequence>
<evidence type="ECO:0000313" key="10">
    <source>
        <dbReference type="EMBL" id="RJL01853.1"/>
    </source>
</evidence>
<dbReference type="GO" id="GO:0005829">
    <property type="term" value="C:cytosol"/>
    <property type="evidence" value="ECO:0007669"/>
    <property type="project" value="TreeGrafter"/>
</dbReference>
<dbReference type="InterPro" id="IPR001867">
    <property type="entry name" value="OmpR/PhoB-type_DNA-bd"/>
</dbReference>
<dbReference type="GO" id="GO:0000156">
    <property type="term" value="F:phosphorelay response regulator activity"/>
    <property type="evidence" value="ECO:0007669"/>
    <property type="project" value="TreeGrafter"/>
</dbReference>
<dbReference type="InterPro" id="IPR039420">
    <property type="entry name" value="WalR-like"/>
</dbReference>
<dbReference type="RefSeq" id="WP_119886780.1">
    <property type="nucleotide sequence ID" value="NZ_CP067170.1"/>
</dbReference>
<dbReference type="CDD" id="cd00383">
    <property type="entry name" value="trans_reg_C"/>
    <property type="match status" value="1"/>
</dbReference>
<proteinExistence type="predicted"/>
<dbReference type="PANTHER" id="PTHR48111">
    <property type="entry name" value="REGULATOR OF RPOS"/>
    <property type="match status" value="1"/>
</dbReference>
<dbReference type="Gene3D" id="1.10.10.10">
    <property type="entry name" value="Winged helix-like DNA-binding domain superfamily/Winged helix DNA-binding domain"/>
    <property type="match status" value="1"/>
</dbReference>
<dbReference type="InterPro" id="IPR001789">
    <property type="entry name" value="Sig_transdc_resp-reg_receiver"/>
</dbReference>
<keyword evidence="1 6" id="KW-0597">Phosphoprotein</keyword>
<dbReference type="PROSITE" id="PS51755">
    <property type="entry name" value="OMPR_PHOB"/>
    <property type="match status" value="1"/>
</dbReference>
<evidence type="ECO:0000256" key="2">
    <source>
        <dbReference type="ARBA" id="ARBA00023012"/>
    </source>
</evidence>
<evidence type="ECO:0000256" key="1">
    <source>
        <dbReference type="ARBA" id="ARBA00022553"/>
    </source>
</evidence>
<reference evidence="10 11" key="1">
    <citation type="submission" date="2018-09" db="EMBL/GenBank/DDBJ databases">
        <title>Paracoccus onubensis nov. sp. a moderate halophilic bacterium isolated from Gruta de las Maravillas (Aracena, Spain).</title>
        <authorList>
            <person name="Jurado V."/>
            <person name="Gutierrez-Patricio S."/>
            <person name="Gonzalez-Pimentel J.L."/>
            <person name="Laiz L."/>
            <person name="Saiz-Jimenez C."/>
        </authorList>
    </citation>
    <scope>NUCLEOTIDE SEQUENCE [LARGE SCALE GENOMIC DNA]</scope>
    <source>
        <strain evidence="10 11">DSM 19484</strain>
    </source>
</reference>
<feature type="domain" description="OmpR/PhoB-type" evidence="9">
    <location>
        <begin position="129"/>
        <end position="227"/>
    </location>
</feature>
<organism evidence="10 11">
    <name type="scientific">Paracoccus aestuarii</name>
    <dbReference type="NCBI Taxonomy" id="453842"/>
    <lineage>
        <taxon>Bacteria</taxon>
        <taxon>Pseudomonadati</taxon>
        <taxon>Pseudomonadota</taxon>
        <taxon>Alphaproteobacteria</taxon>
        <taxon>Rhodobacterales</taxon>
        <taxon>Paracoccaceae</taxon>
        <taxon>Paracoccus</taxon>
    </lineage>
</organism>
<evidence type="ECO:0000256" key="4">
    <source>
        <dbReference type="ARBA" id="ARBA00023125"/>
    </source>
</evidence>
<comment type="caution">
    <text evidence="10">The sequence shown here is derived from an EMBL/GenBank/DDBJ whole genome shotgun (WGS) entry which is preliminary data.</text>
</comment>
<dbReference type="Gene3D" id="6.10.250.690">
    <property type="match status" value="1"/>
</dbReference>
<dbReference type="Gene3D" id="3.40.50.2300">
    <property type="match status" value="1"/>
</dbReference>
<gene>
    <name evidence="10" type="ORF">D3P06_11980</name>
</gene>
<name>A0A418ZV02_9RHOB</name>
<dbReference type="EMBL" id="QZEV01000063">
    <property type="protein sequence ID" value="RJL01853.1"/>
    <property type="molecule type" value="Genomic_DNA"/>
</dbReference>
<dbReference type="SMART" id="SM00862">
    <property type="entry name" value="Trans_reg_C"/>
    <property type="match status" value="1"/>
</dbReference>
<dbReference type="SUPFAM" id="SSF52172">
    <property type="entry name" value="CheY-like"/>
    <property type="match status" value="1"/>
</dbReference>
<dbReference type="PANTHER" id="PTHR48111:SF22">
    <property type="entry name" value="REGULATOR OF RPOS"/>
    <property type="match status" value="1"/>
</dbReference>
<dbReference type="PROSITE" id="PS50110">
    <property type="entry name" value="RESPONSE_REGULATORY"/>
    <property type="match status" value="1"/>
</dbReference>
<evidence type="ECO:0000256" key="6">
    <source>
        <dbReference type="PROSITE-ProRule" id="PRU00169"/>
    </source>
</evidence>
<keyword evidence="2" id="KW-0902">Two-component regulatory system</keyword>
<keyword evidence="11" id="KW-1185">Reference proteome</keyword>
<dbReference type="SUPFAM" id="SSF46894">
    <property type="entry name" value="C-terminal effector domain of the bipartite response regulators"/>
    <property type="match status" value="1"/>
</dbReference>
<evidence type="ECO:0000313" key="11">
    <source>
        <dbReference type="Proteomes" id="UP000285530"/>
    </source>
</evidence>
<accession>A0A418ZV02</accession>
<dbReference type="Proteomes" id="UP000285530">
    <property type="component" value="Unassembled WGS sequence"/>
</dbReference>
<evidence type="ECO:0000259" key="9">
    <source>
        <dbReference type="PROSITE" id="PS51755"/>
    </source>
</evidence>
<dbReference type="InterPro" id="IPR011006">
    <property type="entry name" value="CheY-like_superfamily"/>
</dbReference>
<protein>
    <submittedName>
        <fullName evidence="10">DNA-binding response regulator</fullName>
    </submittedName>
</protein>
<dbReference type="AlphaFoldDB" id="A0A418ZV02"/>
<keyword evidence="4 7" id="KW-0238">DNA-binding</keyword>
<dbReference type="GO" id="GO:0032993">
    <property type="term" value="C:protein-DNA complex"/>
    <property type="evidence" value="ECO:0007669"/>
    <property type="project" value="TreeGrafter"/>
</dbReference>
<keyword evidence="5" id="KW-0804">Transcription</keyword>
<feature type="DNA-binding region" description="OmpR/PhoB-type" evidence="7">
    <location>
        <begin position="129"/>
        <end position="227"/>
    </location>
</feature>
<dbReference type="OrthoDB" id="9802426at2"/>
<dbReference type="SMART" id="SM00448">
    <property type="entry name" value="REC"/>
    <property type="match status" value="1"/>
</dbReference>